<sequence length="41" mass="4528" precursor="true">MPQLWHSARRQARGGSAASGCNAGRMRAYWGICQKPQGERP</sequence>
<feature type="region of interest" description="Disordered" evidence="1">
    <location>
        <begin position="1"/>
        <end position="20"/>
    </location>
</feature>
<keyword evidence="3" id="KW-1185">Reference proteome</keyword>
<organism evidence="2 3">
    <name type="scientific">Salipiger abyssi</name>
    <dbReference type="NCBI Taxonomy" id="1250539"/>
    <lineage>
        <taxon>Bacteria</taxon>
        <taxon>Pseudomonadati</taxon>
        <taxon>Pseudomonadota</taxon>
        <taxon>Alphaproteobacteria</taxon>
        <taxon>Rhodobacterales</taxon>
        <taxon>Roseobacteraceae</taxon>
        <taxon>Salipiger</taxon>
    </lineage>
</organism>
<dbReference type="EMBL" id="CP015093">
    <property type="protein sequence ID" value="APZ51974.1"/>
    <property type="molecule type" value="Genomic_DNA"/>
</dbReference>
<name>A0A1P8URC5_9RHOB</name>
<evidence type="ECO:0000313" key="2">
    <source>
        <dbReference type="EMBL" id="APZ51974.1"/>
    </source>
</evidence>
<evidence type="ECO:0000313" key="3">
    <source>
        <dbReference type="Proteomes" id="UP000187059"/>
    </source>
</evidence>
<protein>
    <submittedName>
        <fullName evidence="2">Uncharacterized protein</fullName>
    </submittedName>
</protein>
<proteinExistence type="predicted"/>
<gene>
    <name evidence="2" type="ORF">Ga0080574_TMP1640</name>
</gene>
<evidence type="ECO:0000256" key="1">
    <source>
        <dbReference type="SAM" id="MobiDB-lite"/>
    </source>
</evidence>
<dbReference type="AlphaFoldDB" id="A0A1P8URC5"/>
<reference evidence="2 3" key="1">
    <citation type="submission" date="2016-04" db="EMBL/GenBank/DDBJ databases">
        <title>Deep-sea bacteria in the southern Pacific.</title>
        <authorList>
            <person name="Tang K."/>
        </authorList>
    </citation>
    <scope>NUCLEOTIDE SEQUENCE [LARGE SCALE GENOMIC DNA]</scope>
    <source>
        <strain evidence="2 3">JLT2014</strain>
    </source>
</reference>
<dbReference type="KEGG" id="paby:Ga0080574_TMP1640"/>
<accession>A0A1P8URC5</accession>
<dbReference type="Proteomes" id="UP000187059">
    <property type="component" value="Chromosome"/>
</dbReference>